<dbReference type="KEGG" id="adp:NCTC12871_01039"/>
<feature type="domain" description="L-tryptophan decarboxylase PsiD-like" evidence="5">
    <location>
        <begin position="42"/>
        <end position="176"/>
    </location>
</feature>
<dbReference type="Pfam" id="PF12588">
    <property type="entry name" value="PSDC"/>
    <property type="match status" value="1"/>
</dbReference>
<evidence type="ECO:0000256" key="2">
    <source>
        <dbReference type="ARBA" id="ARBA00023145"/>
    </source>
</evidence>
<dbReference type="GO" id="GO:0006646">
    <property type="term" value="P:phosphatidylethanolamine biosynthetic process"/>
    <property type="evidence" value="ECO:0007669"/>
    <property type="project" value="TreeGrafter"/>
</dbReference>
<dbReference type="GO" id="GO:0004609">
    <property type="term" value="F:phosphatidylserine decarboxylase activity"/>
    <property type="evidence" value="ECO:0007669"/>
    <property type="project" value="UniProtKB-EC"/>
</dbReference>
<keyword evidence="3 6" id="KW-0456">Lyase</keyword>
<dbReference type="Proteomes" id="UP000279799">
    <property type="component" value="Chromosome"/>
</dbReference>
<proteinExistence type="predicted"/>
<dbReference type="AlphaFoldDB" id="A0A448TU95"/>
<dbReference type="EMBL" id="LR134510">
    <property type="protein sequence ID" value="VEJ09567.1"/>
    <property type="molecule type" value="Genomic_DNA"/>
</dbReference>
<evidence type="ECO:0000256" key="4">
    <source>
        <dbReference type="ARBA" id="ARBA00023317"/>
    </source>
</evidence>
<gene>
    <name evidence="6" type="primary">psd_2</name>
    <name evidence="6" type="ORF">NCTC12871_01039</name>
</gene>
<sequence length="437" mass="48666">MAIVKNFRVGKWLPKDDQVLNNWLKNITKEAETANENRTLLPPVQLFKDLLDAKPHLKKLLEEAFAEVPNTPEYAIDAFGYPAIHNLDQMYKLINLIIQRPPAYYDNGLIGCPINALFNWAMGTKAGEEFFLNAEVNDAFRAILDYWGQYLMSPASACALNTSPTGWLCPSAIEEMNKSAYGTSFTELFQCKSDKVEEKFGFTSWDDFFTRLFNKDVRPIAAPDDSKVIANACESAPYEIATNVKKHAPYWVKGQPYSMADIFDDEELTDQFVGGTIYQAYLSALSYHRWHAPITGTVTKAYIVPGMYYQASYSEGLIAGKDKDPASPDWSEAYLAETSPRAIVVIKADDPDIGLVAVIPIGMGEVSTCQLEVKEGDHVTKGQEIGMFHFGGSTHILVFQPQVEVEFDLHGQKPNLEAVNIPVCSKIATVKKKTTSA</sequence>
<dbReference type="PANTHER" id="PTHR10067:SF9">
    <property type="entry name" value="PHOSPHATIDYLSERINE DECARBOXYLASE FAMILY PROTEIN (AFU_ORTHOLOGUE AFUA_7G01730)"/>
    <property type="match status" value="1"/>
</dbReference>
<dbReference type="EC" id="4.1.1.65" evidence="6"/>
<accession>A0A448TU95</accession>
<name>A0A448TU95_9PAST</name>
<keyword evidence="7" id="KW-1185">Reference proteome</keyword>
<evidence type="ECO:0000313" key="7">
    <source>
        <dbReference type="Proteomes" id="UP000279799"/>
    </source>
</evidence>
<dbReference type="OrthoDB" id="9802030at2"/>
<dbReference type="RefSeq" id="WP_126599604.1">
    <property type="nucleotide sequence ID" value="NZ_LR134510.1"/>
</dbReference>
<keyword evidence="2" id="KW-0865">Zymogen</keyword>
<evidence type="ECO:0000313" key="6">
    <source>
        <dbReference type="EMBL" id="VEJ09567.1"/>
    </source>
</evidence>
<dbReference type="InterPro" id="IPR022237">
    <property type="entry name" value="PsiD-like"/>
</dbReference>
<dbReference type="PANTHER" id="PTHR10067">
    <property type="entry name" value="PHOSPHATIDYLSERINE DECARBOXYLASE"/>
    <property type="match status" value="1"/>
</dbReference>
<keyword evidence="4" id="KW-0670">Pyruvate</keyword>
<organism evidence="6 7">
    <name type="scientific">Actinobacillus delphinicola</name>
    <dbReference type="NCBI Taxonomy" id="51161"/>
    <lineage>
        <taxon>Bacteria</taxon>
        <taxon>Pseudomonadati</taxon>
        <taxon>Pseudomonadota</taxon>
        <taxon>Gammaproteobacteria</taxon>
        <taxon>Pasteurellales</taxon>
        <taxon>Pasteurellaceae</taxon>
        <taxon>Actinobacillus</taxon>
    </lineage>
</organism>
<evidence type="ECO:0000256" key="1">
    <source>
        <dbReference type="ARBA" id="ARBA00022793"/>
    </source>
</evidence>
<dbReference type="Pfam" id="PF02666">
    <property type="entry name" value="PS_Dcarbxylase"/>
    <property type="match status" value="1"/>
</dbReference>
<evidence type="ECO:0000259" key="5">
    <source>
        <dbReference type="Pfam" id="PF12588"/>
    </source>
</evidence>
<dbReference type="InterPro" id="IPR003817">
    <property type="entry name" value="PS_Dcarbxylase"/>
</dbReference>
<reference evidence="6 7" key="1">
    <citation type="submission" date="2018-12" db="EMBL/GenBank/DDBJ databases">
        <authorList>
            <consortium name="Pathogen Informatics"/>
        </authorList>
    </citation>
    <scope>NUCLEOTIDE SEQUENCE [LARGE SCALE GENOMIC DNA]</scope>
    <source>
        <strain evidence="6 7">NCTC12871</strain>
    </source>
</reference>
<keyword evidence="1" id="KW-0210">Decarboxylase</keyword>
<evidence type="ECO:0000256" key="3">
    <source>
        <dbReference type="ARBA" id="ARBA00023239"/>
    </source>
</evidence>
<protein>
    <submittedName>
        <fullName evidence="6">Phosphatidylserine decarboxylase</fullName>
        <ecNumber evidence="6">4.1.1.65</ecNumber>
    </submittedName>
</protein>